<dbReference type="SUPFAM" id="SSF109998">
    <property type="entry name" value="Triger factor/SurA peptide-binding domain-like"/>
    <property type="match status" value="1"/>
</dbReference>
<evidence type="ECO:0000313" key="1">
    <source>
        <dbReference type="EMBL" id="EIJ39176.1"/>
    </source>
</evidence>
<dbReference type="STRING" id="926559.JoomaDRAFT_2186"/>
<gene>
    <name evidence="1" type="ORF">JoomaDRAFT_2186</name>
</gene>
<dbReference type="EMBL" id="JH651379">
    <property type="protein sequence ID" value="EIJ39176.1"/>
    <property type="molecule type" value="Genomic_DNA"/>
</dbReference>
<keyword evidence="2" id="KW-1185">Reference proteome</keyword>
<dbReference type="PROSITE" id="PS51257">
    <property type="entry name" value="PROKAR_LIPOPROTEIN"/>
    <property type="match status" value="1"/>
</dbReference>
<accession>I3C6D3</accession>
<dbReference type="eggNOG" id="COG0760">
    <property type="taxonomic scope" value="Bacteria"/>
</dbReference>
<dbReference type="Proteomes" id="UP000004690">
    <property type="component" value="Unassembled WGS sequence"/>
</dbReference>
<dbReference type="InterPro" id="IPR027304">
    <property type="entry name" value="Trigger_fact/SurA_dom_sf"/>
</dbReference>
<name>I3C6D3_9FLAO</name>
<dbReference type="AlphaFoldDB" id="I3C6D3"/>
<dbReference type="RefSeq" id="WP_008612550.1">
    <property type="nucleotide sequence ID" value="NZ_JH651379.1"/>
</dbReference>
<protein>
    <recommendedName>
        <fullName evidence="3">Parvulin-like peptidyl-prolyl isomerase</fullName>
    </recommendedName>
</protein>
<reference evidence="1 2" key="1">
    <citation type="submission" date="2012-02" db="EMBL/GenBank/DDBJ databases">
        <title>Improved High-Quality Draft genome of Joostella marina DSM 19592.</title>
        <authorList>
            <consortium name="US DOE Joint Genome Institute (JGI-PGF)"/>
            <person name="Lucas S."/>
            <person name="Copeland A."/>
            <person name="Lapidus A."/>
            <person name="Bruce D."/>
            <person name="Goodwin L."/>
            <person name="Pitluck S."/>
            <person name="Peters L."/>
            <person name="Chertkov O."/>
            <person name="Ovchinnikova G."/>
            <person name="Kyrpides N."/>
            <person name="Mavromatis K."/>
            <person name="Detter J.C."/>
            <person name="Han C."/>
            <person name="Land M."/>
            <person name="Hauser L."/>
            <person name="Markowitz V."/>
            <person name="Cheng J.-F."/>
            <person name="Hugenholtz P."/>
            <person name="Woyke T."/>
            <person name="Wu D."/>
            <person name="Tindall B."/>
            <person name="Brambilla E."/>
            <person name="Klenk H.-P."/>
            <person name="Eisen J.A."/>
        </authorList>
    </citation>
    <scope>NUCLEOTIDE SEQUENCE [LARGE SCALE GENOMIC DNA]</scope>
    <source>
        <strain evidence="1 2">DSM 19592</strain>
    </source>
</reference>
<sequence>MQRNLIAILLVLLLTSCDYFKSEPVENPIARVGENYLVKSDLKKILNSNITKEDSLIVVNNYIQNWAQQQIFLERAKINLSENKQIQFEELVRKYRADLYINAYKEGLVDKSMDTTVSKKELEAFYESHKINFKLNEDLVKLRYISLPVDYGELSSIRKAFKRYNDDDKSYLQSEAIKFKAYTFNDSIWVKSSSVVKKIPKITSENKESYLKKSHFFELSDSLGVYLVTVNEVLNRTETAPLEYVEPTVKKIILNKRKLTFIKNLEKDLMDEATRKKEFEIFENNIQFNKK</sequence>
<proteinExistence type="predicted"/>
<evidence type="ECO:0008006" key="3">
    <source>
        <dbReference type="Google" id="ProtNLM"/>
    </source>
</evidence>
<dbReference type="HOGENOM" id="CLU_080679_0_0_10"/>
<organism evidence="1 2">
    <name type="scientific">Galbibacter orientalis DSM 19592</name>
    <dbReference type="NCBI Taxonomy" id="926559"/>
    <lineage>
        <taxon>Bacteria</taxon>
        <taxon>Pseudomonadati</taxon>
        <taxon>Bacteroidota</taxon>
        <taxon>Flavobacteriia</taxon>
        <taxon>Flavobacteriales</taxon>
        <taxon>Flavobacteriaceae</taxon>
        <taxon>Galbibacter</taxon>
    </lineage>
</organism>
<evidence type="ECO:0000313" key="2">
    <source>
        <dbReference type="Proteomes" id="UP000004690"/>
    </source>
</evidence>